<keyword evidence="4" id="KW-1185">Reference proteome</keyword>
<feature type="region of interest" description="Disordered" evidence="1">
    <location>
        <begin position="1057"/>
        <end position="1089"/>
    </location>
</feature>
<dbReference type="EMBL" id="JARTCD010000006">
    <property type="protein sequence ID" value="KAJ8661850.1"/>
    <property type="molecule type" value="Genomic_DNA"/>
</dbReference>
<feature type="region of interest" description="Disordered" evidence="1">
    <location>
        <begin position="771"/>
        <end position="954"/>
    </location>
</feature>
<feature type="compositionally biased region" description="Polar residues" evidence="1">
    <location>
        <begin position="234"/>
        <end position="244"/>
    </location>
</feature>
<dbReference type="GO" id="GO:0005829">
    <property type="term" value="C:cytosol"/>
    <property type="evidence" value="ECO:0007669"/>
    <property type="project" value="TreeGrafter"/>
</dbReference>
<feature type="compositionally biased region" description="Low complexity" evidence="1">
    <location>
        <begin position="1057"/>
        <end position="1078"/>
    </location>
</feature>
<feature type="compositionally biased region" description="Polar residues" evidence="1">
    <location>
        <begin position="1029"/>
        <end position="1045"/>
    </location>
</feature>
<dbReference type="InterPro" id="IPR003169">
    <property type="entry name" value="GYF"/>
</dbReference>
<feature type="domain" description="GYF" evidence="2">
    <location>
        <begin position="352"/>
        <end position="407"/>
    </location>
</feature>
<feature type="region of interest" description="Disordered" evidence="1">
    <location>
        <begin position="157"/>
        <end position="344"/>
    </location>
</feature>
<dbReference type="SMART" id="SM00444">
    <property type="entry name" value="GYF"/>
    <property type="match status" value="1"/>
</dbReference>
<reference evidence="3 4" key="1">
    <citation type="submission" date="2023-03" db="EMBL/GenBank/DDBJ databases">
        <title>Genome sequence of Lichtheimia ornata CBS 291.66.</title>
        <authorList>
            <person name="Mohabir J.T."/>
            <person name="Shea T.P."/>
            <person name="Kurbessoian T."/>
            <person name="Berby B."/>
            <person name="Fontaine J."/>
            <person name="Livny J."/>
            <person name="Gnirke A."/>
            <person name="Stajich J.E."/>
            <person name="Cuomo C.A."/>
        </authorList>
    </citation>
    <scope>NUCLEOTIDE SEQUENCE [LARGE SCALE GENOMIC DNA]</scope>
    <source>
        <strain evidence="3">CBS 291.66</strain>
    </source>
</reference>
<feature type="compositionally biased region" description="Low complexity" evidence="1">
    <location>
        <begin position="731"/>
        <end position="744"/>
    </location>
</feature>
<feature type="compositionally biased region" description="Polar residues" evidence="1">
    <location>
        <begin position="915"/>
        <end position="931"/>
    </location>
</feature>
<feature type="compositionally biased region" description="Basic and acidic residues" evidence="1">
    <location>
        <begin position="284"/>
        <end position="298"/>
    </location>
</feature>
<feature type="compositionally biased region" description="Low complexity" evidence="1">
    <location>
        <begin position="158"/>
        <end position="172"/>
    </location>
</feature>
<feature type="compositionally biased region" description="Low complexity" evidence="1">
    <location>
        <begin position="691"/>
        <end position="708"/>
    </location>
</feature>
<name>A0AAD7Y0S2_9FUNG</name>
<evidence type="ECO:0000256" key="1">
    <source>
        <dbReference type="SAM" id="MobiDB-lite"/>
    </source>
</evidence>
<dbReference type="CDD" id="cd00072">
    <property type="entry name" value="GYF"/>
    <property type="match status" value="1"/>
</dbReference>
<dbReference type="PANTHER" id="PTHR14445">
    <property type="entry name" value="GRB10 INTERACTING GYF PROTEIN"/>
    <property type="match status" value="1"/>
</dbReference>
<dbReference type="PANTHER" id="PTHR14445:SF36">
    <property type="entry name" value="FI03272P-RELATED"/>
    <property type="match status" value="1"/>
</dbReference>
<dbReference type="InterPro" id="IPR051640">
    <property type="entry name" value="GRB10-interact_GYF"/>
</dbReference>
<feature type="compositionally biased region" description="Basic and acidic residues" evidence="1">
    <location>
        <begin position="886"/>
        <end position="901"/>
    </location>
</feature>
<dbReference type="PROSITE" id="PS50829">
    <property type="entry name" value="GYF"/>
    <property type="match status" value="1"/>
</dbReference>
<comment type="caution">
    <text evidence="3">The sequence shown here is derived from an EMBL/GenBank/DDBJ whole genome shotgun (WGS) entry which is preliminary data.</text>
</comment>
<sequence>MTTNMNFGPEWMRPGVPKRSSTFDSQNARPMHSLNHPSGVNGGLQSFMALNQAPLQPGFNDESISSISDHPSLNATNLGQLSESAFGVSTENPYKYSKEFMLSLYRPVDPPADFERHEYVAVEEPQGPLSFVELSEEEKKLLAGPVHSEVGRRMIISNNERTNGQRNNNNNNNHRDLYASPLHSPASENAPGTPGRMNMARSKGRMHDYFTRDRDQQGSKRHDQEGGRQREWSQSDGLGTLTPNKSRDDEQEPPAWGSVSQEAVGSFDSNGVFRLGGGNMAGMDTRRGDWQGDSDMSKRGGGFQGDEAFGSPLKGGHGVLGGAGGGMNGEFSSEAENGGPASMLNTKKPVTQYKWFYRDPQGTVQGPFEAQEMQEWYKAGFFAPTLLIRREDEGQFEPLIVLIRRLGTDDEPFLTPFPSSHSATGSPSALHMPPRSRALDPFSRGPASTGSLMGLDPSAGGGFFGNSSQASDLLSPQASGAGGGLDFGGAKYNPLGGGGGINNLSTNFLQQQMGQGPGSPHSPSLLQGPLNSFGSSLLGSRDSGSPWGDKPRTPSWLNSSGSQNDLFGGANDTSGMPPLFRQQQQQQPSLNPLFGSNMGSPGLFDYQRAMNEQMSHQQYLQLLQQKQQQHLQFQQQLQQQLSQQHSLEAMLASQQSQAYQQQQHAQQSPLAQSAFAPATSVGLESTMPTRPQASPAAAPGWGSAPGTPRGVGSVTAGDGGSMSNSWLQGKASPTPAASQQAAATIQTPENKVEPESTLDDIVTPMSTMQLKEEPKEQQQYNAIKEPSPAPAKEVVEPVAETSPSKPASAPAVKPVSLREIQAEEMQKQQELKEQQQKLMQQQQQQQQQQAKAVQQNGASTKGGWNVTNNSPWGGVDQTPKGPSLREIQEMEAKEAESRKQVEAQQMAASAASWANTSKNPTIVSNASSSSPAWGATAAPKKTLREIQQEEEEAMKKKVAKQQAAAAAANAAAAAAAAATASATSVNNIPSKGYAGIAGTTTPKSASSNGGSWTTVTNQRSAPKPAAPLSSISNNVQQPAARQQNDGWEVVGAVKSTPISSTPASTRPATAAAAAARNAPKNDGDQKPPSEEFMRWCRQSLRGLNAGVNGDEILQMLLSFPLDNSSSEIIQDIIYANSTSMDGRRFAAEFMKRRKADMAGKLNVTIPVMSSAALDEEETFQVVTKKGKKKTQGF</sequence>
<feature type="compositionally biased region" description="Basic and acidic residues" evidence="1">
    <location>
        <begin position="205"/>
        <end position="233"/>
    </location>
</feature>
<dbReference type="Proteomes" id="UP001234581">
    <property type="component" value="Unassembled WGS sequence"/>
</dbReference>
<feature type="compositionally biased region" description="Basic and acidic residues" evidence="1">
    <location>
        <begin position="1079"/>
        <end position="1089"/>
    </location>
</feature>
<feature type="compositionally biased region" description="Polar residues" evidence="1">
    <location>
        <begin position="555"/>
        <end position="565"/>
    </location>
</feature>
<feature type="compositionally biased region" description="Low complexity" evidence="1">
    <location>
        <begin position="532"/>
        <end position="545"/>
    </location>
</feature>
<feature type="compositionally biased region" description="Gly residues" evidence="1">
    <location>
        <begin position="313"/>
        <end position="328"/>
    </location>
</feature>
<dbReference type="Gene3D" id="3.30.1490.40">
    <property type="match status" value="1"/>
</dbReference>
<proteinExistence type="predicted"/>
<feature type="compositionally biased region" description="Low complexity" evidence="1">
    <location>
        <begin position="972"/>
        <end position="982"/>
    </location>
</feature>
<feature type="region of interest" description="Disordered" evidence="1">
    <location>
        <begin position="683"/>
        <end position="758"/>
    </location>
</feature>
<feature type="compositionally biased region" description="Polar residues" evidence="1">
    <location>
        <begin position="998"/>
        <end position="1020"/>
    </location>
</feature>
<evidence type="ECO:0000313" key="4">
    <source>
        <dbReference type="Proteomes" id="UP001234581"/>
    </source>
</evidence>
<feature type="region of interest" description="Disordered" evidence="1">
    <location>
        <begin position="510"/>
        <end position="604"/>
    </location>
</feature>
<evidence type="ECO:0000313" key="3">
    <source>
        <dbReference type="EMBL" id="KAJ8661850.1"/>
    </source>
</evidence>
<feature type="region of interest" description="Disordered" evidence="1">
    <location>
        <begin position="1"/>
        <end position="26"/>
    </location>
</feature>
<feature type="compositionally biased region" description="Low complexity" evidence="1">
    <location>
        <begin position="802"/>
        <end position="815"/>
    </location>
</feature>
<organism evidence="3 4">
    <name type="scientific">Lichtheimia ornata</name>
    <dbReference type="NCBI Taxonomy" id="688661"/>
    <lineage>
        <taxon>Eukaryota</taxon>
        <taxon>Fungi</taxon>
        <taxon>Fungi incertae sedis</taxon>
        <taxon>Mucoromycota</taxon>
        <taxon>Mucoromycotina</taxon>
        <taxon>Mucoromycetes</taxon>
        <taxon>Mucorales</taxon>
        <taxon>Lichtheimiaceae</taxon>
        <taxon>Lichtheimia</taxon>
    </lineage>
</organism>
<feature type="compositionally biased region" description="Low complexity" evidence="1">
    <location>
        <begin position="836"/>
        <end position="855"/>
    </location>
</feature>
<dbReference type="Pfam" id="PF02213">
    <property type="entry name" value="GYF"/>
    <property type="match status" value="1"/>
</dbReference>
<dbReference type="AlphaFoldDB" id="A0AAD7Y0S2"/>
<gene>
    <name evidence="3" type="ORF">O0I10_002178</name>
</gene>
<feature type="compositionally biased region" description="Basic and acidic residues" evidence="1">
    <location>
        <begin position="820"/>
        <end position="835"/>
    </location>
</feature>
<dbReference type="GeneID" id="83209596"/>
<feature type="compositionally biased region" description="Low complexity" evidence="1">
    <location>
        <begin position="903"/>
        <end position="914"/>
    </location>
</feature>
<feature type="region of interest" description="Disordered" evidence="1">
    <location>
        <begin position="972"/>
        <end position="1045"/>
    </location>
</feature>
<evidence type="ECO:0000259" key="2">
    <source>
        <dbReference type="PROSITE" id="PS50829"/>
    </source>
</evidence>
<accession>A0AAD7Y0S2</accession>
<protein>
    <recommendedName>
        <fullName evidence="2">GYF domain-containing protein</fullName>
    </recommendedName>
</protein>
<dbReference type="SUPFAM" id="SSF55277">
    <property type="entry name" value="GYF domain"/>
    <property type="match status" value="1"/>
</dbReference>
<dbReference type="InterPro" id="IPR035445">
    <property type="entry name" value="GYF-like_dom_sf"/>
</dbReference>
<dbReference type="RefSeq" id="XP_058346763.1">
    <property type="nucleotide sequence ID" value="XM_058482265.1"/>
</dbReference>
<feature type="compositionally biased region" description="Polar residues" evidence="1">
    <location>
        <begin position="258"/>
        <end position="269"/>
    </location>
</feature>